<evidence type="ECO:0000256" key="7">
    <source>
        <dbReference type="ARBA" id="ARBA00037629"/>
    </source>
</evidence>
<dbReference type="PANTHER" id="PTHR10277">
    <property type="entry name" value="HOMOCITRATE SYNTHASE-RELATED"/>
    <property type="match status" value="1"/>
</dbReference>
<reference evidence="10" key="1">
    <citation type="submission" date="2020-01" db="EMBL/GenBank/DDBJ databases">
        <authorList>
            <person name="Richard D."/>
        </authorList>
    </citation>
    <scope>NUCLEOTIDE SEQUENCE</scope>
    <source>
        <strain evidence="10">JP541</strain>
    </source>
</reference>
<gene>
    <name evidence="10" type="ORF">GUH15_24225</name>
</gene>
<dbReference type="PROSITE" id="PS00815">
    <property type="entry name" value="AIPM_HOMOCIT_SYNTH_1"/>
    <property type="match status" value="1"/>
</dbReference>
<feature type="domain" description="Pyruvate carboxyltransferase" evidence="9">
    <location>
        <begin position="5"/>
        <end position="70"/>
    </location>
</feature>
<evidence type="ECO:0000256" key="1">
    <source>
        <dbReference type="ARBA" id="ARBA00004689"/>
    </source>
</evidence>
<evidence type="ECO:0000256" key="5">
    <source>
        <dbReference type="ARBA" id="ARBA00023211"/>
    </source>
</evidence>
<dbReference type="InterPro" id="IPR050073">
    <property type="entry name" value="2-IPM_HCS-like"/>
</dbReference>
<feature type="non-terminal residue" evidence="10">
    <location>
        <position position="70"/>
    </location>
</feature>
<name>A0A8I0LCP8_XANCI</name>
<evidence type="ECO:0000256" key="8">
    <source>
        <dbReference type="RuleBase" id="RU003523"/>
    </source>
</evidence>
<dbReference type="InterPro" id="IPR013785">
    <property type="entry name" value="Aldolase_TIM"/>
</dbReference>
<comment type="pathway">
    <text evidence="1">Amino-acid biosynthesis; L-leucine biosynthesis; L-leucine from 3-methyl-2-oxobutanoate: step 1/4.</text>
</comment>
<evidence type="ECO:0000259" key="9">
    <source>
        <dbReference type="PROSITE" id="PS50991"/>
    </source>
</evidence>
<dbReference type="PANTHER" id="PTHR10277:SF9">
    <property type="entry name" value="2-ISOPROPYLMALATE SYNTHASE 1, CHLOROPLASTIC-RELATED"/>
    <property type="match status" value="1"/>
</dbReference>
<keyword evidence="5" id="KW-0464">Manganese</keyword>
<protein>
    <recommendedName>
        <fullName evidence="2">2-isopropylmalate synthase</fullName>
        <ecNumber evidence="2">2.3.3.13</ecNumber>
    </recommendedName>
</protein>
<dbReference type="GO" id="GO:0009098">
    <property type="term" value="P:L-leucine biosynthetic process"/>
    <property type="evidence" value="ECO:0007669"/>
    <property type="project" value="TreeGrafter"/>
</dbReference>
<organism evidence="10 11">
    <name type="scientific">Xanthomonas citri pv. citri</name>
    <dbReference type="NCBI Taxonomy" id="611301"/>
    <lineage>
        <taxon>Bacteria</taxon>
        <taxon>Pseudomonadati</taxon>
        <taxon>Pseudomonadota</taxon>
        <taxon>Gammaproteobacteria</taxon>
        <taxon>Lysobacterales</taxon>
        <taxon>Lysobacteraceae</taxon>
        <taxon>Xanthomonas</taxon>
    </lineage>
</organism>
<proteinExistence type="inferred from homology"/>
<dbReference type="Proteomes" id="UP000653002">
    <property type="component" value="Unassembled WGS sequence"/>
</dbReference>
<dbReference type="InterPro" id="IPR000891">
    <property type="entry name" value="PYR_CT"/>
</dbReference>
<dbReference type="EMBL" id="JAABFR010002026">
    <property type="protein sequence ID" value="MBD4339103.1"/>
    <property type="molecule type" value="Genomic_DNA"/>
</dbReference>
<evidence type="ECO:0000256" key="3">
    <source>
        <dbReference type="ARBA" id="ARBA00022605"/>
    </source>
</evidence>
<keyword evidence="3" id="KW-0028">Amino-acid biosynthesis</keyword>
<dbReference type="PROSITE" id="PS50991">
    <property type="entry name" value="PYR_CT"/>
    <property type="match status" value="1"/>
</dbReference>
<evidence type="ECO:0000313" key="11">
    <source>
        <dbReference type="Proteomes" id="UP000653002"/>
    </source>
</evidence>
<keyword evidence="4 8" id="KW-0808">Transferase</keyword>
<sequence>MSDKLFIFDTTLRDGEQVPGCQLNTVEKIQVARQLEALGVDVIEAGFPISSPGDFNSVIEISKAVTWPTI</sequence>
<evidence type="ECO:0000313" key="10">
    <source>
        <dbReference type="EMBL" id="MBD4339103.1"/>
    </source>
</evidence>
<dbReference type="AlphaFoldDB" id="A0A8I0LCP8"/>
<dbReference type="Pfam" id="PF00682">
    <property type="entry name" value="HMGL-like"/>
    <property type="match status" value="1"/>
</dbReference>
<evidence type="ECO:0000256" key="4">
    <source>
        <dbReference type="ARBA" id="ARBA00022679"/>
    </source>
</evidence>
<evidence type="ECO:0000256" key="6">
    <source>
        <dbReference type="ARBA" id="ARBA00023304"/>
    </source>
</evidence>
<dbReference type="InterPro" id="IPR002034">
    <property type="entry name" value="AIPM/Hcit_synth_CS"/>
</dbReference>
<accession>A0A8I0LCP8</accession>
<comment type="function">
    <text evidence="7">Catalyzes the condensation of the acetyl group of acetyl-CoA with 3-methyl-2-oxobutanoate (2-ketoisovalerate) to form 3-carboxy-3-hydroxy-4-methylpentanoate (2-isopropylmalate).</text>
</comment>
<dbReference type="EC" id="2.3.3.13" evidence="2"/>
<comment type="caution">
    <text evidence="10">The sequence shown here is derived from an EMBL/GenBank/DDBJ whole genome shotgun (WGS) entry which is preliminary data.</text>
</comment>
<dbReference type="GO" id="GO:0003852">
    <property type="term" value="F:2-isopropylmalate synthase activity"/>
    <property type="evidence" value="ECO:0007669"/>
    <property type="project" value="UniProtKB-EC"/>
</dbReference>
<dbReference type="Gene3D" id="3.20.20.70">
    <property type="entry name" value="Aldolase class I"/>
    <property type="match status" value="1"/>
</dbReference>
<comment type="similarity">
    <text evidence="8">Belongs to the alpha-IPM synthase/homocitrate synthase family.</text>
</comment>
<keyword evidence="6" id="KW-0100">Branched-chain amino acid biosynthesis</keyword>
<dbReference type="SUPFAM" id="SSF51569">
    <property type="entry name" value="Aldolase"/>
    <property type="match status" value="1"/>
</dbReference>
<evidence type="ECO:0000256" key="2">
    <source>
        <dbReference type="ARBA" id="ARBA00012973"/>
    </source>
</evidence>